<name>A0A6A3ESD6_9STRA</name>
<dbReference type="EMBL" id="QXFZ01000039">
    <property type="protein sequence ID" value="KAE9137967.1"/>
    <property type="molecule type" value="Genomic_DNA"/>
</dbReference>
<feature type="domain" description="EF-hand" evidence="12">
    <location>
        <begin position="287"/>
        <end position="322"/>
    </location>
</feature>
<dbReference type="AlphaFoldDB" id="A0A6A3ESD6"/>
<dbReference type="SUPFAM" id="SSF52343">
    <property type="entry name" value="Ferredoxin reductase-like, C-terminal NADP-linked domain"/>
    <property type="match status" value="1"/>
</dbReference>
<dbReference type="InterPro" id="IPR011992">
    <property type="entry name" value="EF-hand-dom_pair"/>
</dbReference>
<evidence type="ECO:0000256" key="11">
    <source>
        <dbReference type="SAM" id="Phobius"/>
    </source>
</evidence>
<dbReference type="Pfam" id="PF01794">
    <property type="entry name" value="Ferric_reduct"/>
    <property type="match status" value="1"/>
</dbReference>
<dbReference type="InterPro" id="IPR017927">
    <property type="entry name" value="FAD-bd_FR_type"/>
</dbReference>
<evidence type="ECO:0000256" key="9">
    <source>
        <dbReference type="ARBA" id="ARBA00023136"/>
    </source>
</evidence>
<feature type="compositionally biased region" description="Low complexity" evidence="10">
    <location>
        <begin position="53"/>
        <end position="75"/>
    </location>
</feature>
<evidence type="ECO:0000313" key="28">
    <source>
        <dbReference type="Proteomes" id="UP000440732"/>
    </source>
</evidence>
<dbReference type="EMBL" id="QXFW01000384">
    <property type="protein sequence ID" value="KAE9013985.1"/>
    <property type="molecule type" value="Genomic_DNA"/>
</dbReference>
<feature type="transmembrane region" description="Helical" evidence="11">
    <location>
        <begin position="433"/>
        <end position="453"/>
    </location>
</feature>
<evidence type="ECO:0000256" key="5">
    <source>
        <dbReference type="ARBA" id="ARBA00022827"/>
    </source>
</evidence>
<dbReference type="Proteomes" id="UP000437068">
    <property type="component" value="Unassembled WGS sequence"/>
</dbReference>
<evidence type="ECO:0000256" key="8">
    <source>
        <dbReference type="ARBA" id="ARBA00023002"/>
    </source>
</evidence>
<keyword evidence="4" id="KW-0479">Metal-binding</keyword>
<feature type="domain" description="FAD-binding FR-type" evidence="13">
    <location>
        <begin position="620"/>
        <end position="724"/>
    </location>
</feature>
<dbReference type="Proteomes" id="UP000488956">
    <property type="component" value="Unassembled WGS sequence"/>
</dbReference>
<dbReference type="SUPFAM" id="SSF47473">
    <property type="entry name" value="EF-hand"/>
    <property type="match status" value="1"/>
</dbReference>
<evidence type="ECO:0000256" key="4">
    <source>
        <dbReference type="ARBA" id="ARBA00022723"/>
    </source>
</evidence>
<dbReference type="InterPro" id="IPR013130">
    <property type="entry name" value="Fe3_Rdtase_TM_dom"/>
</dbReference>
<gene>
    <name evidence="22" type="ORF">PF001_g11905</name>
    <name evidence="21" type="ORF">PF002_g1962</name>
    <name evidence="20" type="ORF">PF004_g8400</name>
    <name evidence="19" type="ORF">PF005_g12219</name>
    <name evidence="18" type="ORF">PF006_g11700</name>
    <name evidence="17" type="ORF">PF007_g1599</name>
    <name evidence="23" type="ORF">PF008_g8622</name>
    <name evidence="14" type="ORF">PF009_g13726</name>
    <name evidence="16" type="ORF">PF010_g11841</name>
    <name evidence="15" type="ORF">PF011_g8257</name>
</gene>
<dbReference type="Proteomes" id="UP000440732">
    <property type="component" value="Unassembled WGS sequence"/>
</dbReference>
<comment type="subcellular location">
    <subcellularLocation>
        <location evidence="1">Membrane</location>
        <topology evidence="1">Multi-pass membrane protein</topology>
    </subcellularLocation>
</comment>
<dbReference type="Pfam" id="PF08030">
    <property type="entry name" value="NAD_binding_6"/>
    <property type="match status" value="1"/>
</dbReference>
<evidence type="ECO:0000313" key="17">
    <source>
        <dbReference type="EMBL" id="KAE9137967.1"/>
    </source>
</evidence>
<dbReference type="Proteomes" id="UP000476176">
    <property type="component" value="Unassembled WGS sequence"/>
</dbReference>
<dbReference type="Gene3D" id="2.40.30.10">
    <property type="entry name" value="Translation factors"/>
    <property type="match status" value="1"/>
</dbReference>
<dbReference type="Proteomes" id="UP000486351">
    <property type="component" value="Unassembled WGS sequence"/>
</dbReference>
<evidence type="ECO:0000313" key="22">
    <source>
        <dbReference type="EMBL" id="KAE9306861.1"/>
    </source>
</evidence>
<dbReference type="OrthoDB" id="167398at2759"/>
<evidence type="ECO:0000256" key="7">
    <source>
        <dbReference type="ARBA" id="ARBA00022989"/>
    </source>
</evidence>
<keyword evidence="5" id="KW-0274">FAD</keyword>
<feature type="transmembrane region" description="Helical" evidence="11">
    <location>
        <begin position="395"/>
        <end position="413"/>
    </location>
</feature>
<evidence type="ECO:0000313" key="21">
    <source>
        <dbReference type="EMBL" id="KAE9256224.1"/>
    </source>
</evidence>
<sequence length="912" mass="103143">MERDRQNRIQMEGGTPARQAAAELKITPGQNLQPFVDISTPSPNARKFQHKTASQSSNSKSCSRSNSRASSRANNKGPKRVPGPPPPPPSHGHPSMGSHPSMTSSFRSTARSNFMDSSQFINMNSTTTHLIGRGPPKMSSNCKKSRGPRRQPNVQAMLGASMVRQSLARASNLSSFAGSRYGPQPGSDVVSVPVLGDCNFEQKYTVAMSMDEHAMNSNDLSHTPMEKLHALRDVMNSITSKGGYIERETFSQTFELNGDEFDGYATGNGAIDGNAILIDAVMDLEVDGEEKLRFIFETLDPDNSGYVIEDQIVQLLESNFSAAHLDVVGTDFKTVAKLMFRKAQVKDESMTFEQFRTVFAPYITDSYNLRKSAPVYTAPIRPKSKFGAWYSANKLRIWWLLFYAILNNVAFWLKWFAYDVDPAIGWGLRIARANAQVAMVNCVFVLLPMCRSITQVMKRSRFLWRYIPFDDSIAFHKIAGSVLLIAGLIHTVAHIFNEVYLYLIATPEEIKHSIFVTRHVSSFVNGERPPFTTMLQSLPVWTGVILLVITCISFPLAAIPKFRQGKFNLFWYSHMLFGPFLLVLCFHGAASWLARCSSYIWITPPFLIYLIERRFRYAKMFAAPVRIMEAMELDGTVALFMEKPRRFVYRPGMYMFVNCPLISSHEWHPFTISSAPDDNYISVHIRVCGDWTQALARVISDCHERKVLYPDIYLDGPVGAPTQDYHRYKTVICVGGGIGVTPFASILKDVVHLWEDNRCTNCSHVRHPGSFKIQKLYFHWVTRGQESLSWFEETMNQISEMDRDNVIETHQYLSTLKGSENTSQLKMFQEFVHEQTGKDFVSGLNTKQLTHFGRPDWDKVFSEAKANHPGEEVGVFYCGPHALEEILDDTCKRYSSSDPNGTIFDFHSEKFS</sequence>
<dbReference type="Proteomes" id="UP000440367">
    <property type="component" value="Unassembled WGS sequence"/>
</dbReference>
<dbReference type="SFLD" id="SFLDG01168">
    <property type="entry name" value="Ferric_reductase_subgroup_(FRE"/>
    <property type="match status" value="1"/>
</dbReference>
<evidence type="ECO:0000259" key="13">
    <source>
        <dbReference type="PROSITE" id="PS51384"/>
    </source>
</evidence>
<dbReference type="EMBL" id="QXGC01000390">
    <property type="protein sequence ID" value="KAE9238114.1"/>
    <property type="molecule type" value="Genomic_DNA"/>
</dbReference>
<evidence type="ECO:0000313" key="24">
    <source>
        <dbReference type="Proteomes" id="UP000429523"/>
    </source>
</evidence>
<keyword evidence="8" id="KW-0560">Oxidoreductase</keyword>
<dbReference type="GO" id="GO:0042742">
    <property type="term" value="P:defense response to bacterium"/>
    <property type="evidence" value="ECO:0007669"/>
    <property type="project" value="UniProtKB-ARBA"/>
</dbReference>
<evidence type="ECO:0000313" key="25">
    <source>
        <dbReference type="Proteomes" id="UP000433483"/>
    </source>
</evidence>
<feature type="region of interest" description="Disordered" evidence="10">
    <location>
        <begin position="26"/>
        <end position="110"/>
    </location>
</feature>
<dbReference type="FunFam" id="3.40.50.80:FF:000040">
    <property type="entry name" value="Respiratory burst oxidase protein D"/>
    <property type="match status" value="1"/>
</dbReference>
<feature type="transmembrane region" description="Helical" evidence="11">
    <location>
        <begin position="474"/>
        <end position="496"/>
    </location>
</feature>
<accession>A0A6A3ESD6</accession>
<comment type="caution">
    <text evidence="14">The sequence shown here is derived from an EMBL/GenBank/DDBJ whole genome shotgun (WGS) entry which is preliminary data.</text>
</comment>
<keyword evidence="3 11" id="KW-0812">Transmembrane</keyword>
<evidence type="ECO:0000313" key="19">
    <source>
        <dbReference type="EMBL" id="KAE9208442.1"/>
    </source>
</evidence>
<dbReference type="GO" id="GO:0005509">
    <property type="term" value="F:calcium ion binding"/>
    <property type="evidence" value="ECO:0007669"/>
    <property type="project" value="InterPro"/>
</dbReference>
<evidence type="ECO:0000256" key="2">
    <source>
        <dbReference type="ARBA" id="ARBA00022630"/>
    </source>
</evidence>
<evidence type="ECO:0000259" key="12">
    <source>
        <dbReference type="PROSITE" id="PS50222"/>
    </source>
</evidence>
<feature type="compositionally biased region" description="Pro residues" evidence="10">
    <location>
        <begin position="81"/>
        <end position="91"/>
    </location>
</feature>
<keyword evidence="6" id="KW-0521">NADP</keyword>
<feature type="transmembrane region" description="Helical" evidence="11">
    <location>
        <begin position="538"/>
        <end position="557"/>
    </location>
</feature>
<dbReference type="EMBL" id="QXFY01000392">
    <property type="protein sequence ID" value="KAE9345714.1"/>
    <property type="molecule type" value="Genomic_DNA"/>
</dbReference>
<dbReference type="PANTHER" id="PTHR11972">
    <property type="entry name" value="NADPH OXIDASE"/>
    <property type="match status" value="1"/>
</dbReference>
<feature type="region of interest" description="Disordered" evidence="10">
    <location>
        <begin position="127"/>
        <end position="150"/>
    </location>
</feature>
<evidence type="ECO:0000256" key="3">
    <source>
        <dbReference type="ARBA" id="ARBA00022692"/>
    </source>
</evidence>
<feature type="compositionally biased region" description="Low complexity" evidence="10">
    <location>
        <begin position="92"/>
        <end position="102"/>
    </location>
</feature>
<dbReference type="Proteomes" id="UP000460718">
    <property type="component" value="Unassembled WGS sequence"/>
</dbReference>
<keyword evidence="7 11" id="KW-1133">Transmembrane helix</keyword>
<evidence type="ECO:0000313" key="16">
    <source>
        <dbReference type="EMBL" id="KAE9108604.1"/>
    </source>
</evidence>
<evidence type="ECO:0000256" key="6">
    <source>
        <dbReference type="ARBA" id="ARBA00022857"/>
    </source>
</evidence>
<evidence type="ECO:0000256" key="10">
    <source>
        <dbReference type="SAM" id="MobiDB-lite"/>
    </source>
</evidence>
<evidence type="ECO:0000313" key="31">
    <source>
        <dbReference type="Proteomes" id="UP000476176"/>
    </source>
</evidence>
<dbReference type="CDD" id="cd06186">
    <property type="entry name" value="NOX_Duox_like_FAD_NADP"/>
    <property type="match status" value="1"/>
</dbReference>
<evidence type="ECO:0000313" key="30">
    <source>
        <dbReference type="Proteomes" id="UP000460718"/>
    </source>
</evidence>
<dbReference type="FunFam" id="1.10.238.10:FF:000420">
    <property type="entry name" value="Ferric reductase/NADPH oxidase"/>
    <property type="match status" value="1"/>
</dbReference>
<dbReference type="PRINTS" id="PR00466">
    <property type="entry name" value="GP91PHOX"/>
</dbReference>
<dbReference type="SFLD" id="SFLDG01169">
    <property type="entry name" value="NADPH_oxidase_subgroup_(NOX)"/>
    <property type="match status" value="1"/>
</dbReference>
<evidence type="ECO:0000313" key="26">
    <source>
        <dbReference type="Proteomes" id="UP000437068"/>
    </source>
</evidence>
<feature type="compositionally biased region" description="Polar residues" evidence="10">
    <location>
        <begin position="28"/>
        <end position="43"/>
    </location>
</feature>
<dbReference type="Pfam" id="PF08022">
    <property type="entry name" value="FAD_binding_8"/>
    <property type="match status" value="1"/>
</dbReference>
<dbReference type="InterPro" id="IPR000778">
    <property type="entry name" value="Cyt_b245_heavy_chain"/>
</dbReference>
<evidence type="ECO:0000313" key="14">
    <source>
        <dbReference type="EMBL" id="KAE8936344.1"/>
    </source>
</evidence>
<evidence type="ECO:0000313" key="32">
    <source>
        <dbReference type="Proteomes" id="UP000486351"/>
    </source>
</evidence>
<evidence type="ECO:0000313" key="27">
    <source>
        <dbReference type="Proteomes" id="UP000440367"/>
    </source>
</evidence>
<dbReference type="InterPro" id="IPR013121">
    <property type="entry name" value="Fe_red_NAD-bd_6"/>
</dbReference>
<dbReference type="GO" id="GO:0009653">
    <property type="term" value="P:anatomical structure morphogenesis"/>
    <property type="evidence" value="ECO:0007669"/>
    <property type="project" value="UniProtKB-ARBA"/>
</dbReference>
<dbReference type="GO" id="GO:0005886">
    <property type="term" value="C:plasma membrane"/>
    <property type="evidence" value="ECO:0007669"/>
    <property type="project" value="TreeGrafter"/>
</dbReference>
<evidence type="ECO:0008006" key="34">
    <source>
        <dbReference type="Google" id="ProtNLM"/>
    </source>
</evidence>
<evidence type="ECO:0000313" key="33">
    <source>
        <dbReference type="Proteomes" id="UP000488956"/>
    </source>
</evidence>
<dbReference type="EMBL" id="QXGA01000632">
    <property type="protein sequence ID" value="KAE9143260.1"/>
    <property type="molecule type" value="Genomic_DNA"/>
</dbReference>
<dbReference type="EMBL" id="QXGB01000638">
    <property type="protein sequence ID" value="KAE9208442.1"/>
    <property type="molecule type" value="Genomic_DNA"/>
</dbReference>
<dbReference type="InterPro" id="IPR013112">
    <property type="entry name" value="FAD-bd_8"/>
</dbReference>
<dbReference type="Gene3D" id="3.40.50.80">
    <property type="entry name" value="Nucleotide-binding domain of ferredoxin-NADP reductase (FNR) module"/>
    <property type="match status" value="1"/>
</dbReference>
<dbReference type="InterPro" id="IPR017938">
    <property type="entry name" value="Riboflavin_synthase-like_b-brl"/>
</dbReference>
<keyword evidence="25" id="KW-1185">Reference proteome</keyword>
<evidence type="ECO:0000256" key="1">
    <source>
        <dbReference type="ARBA" id="ARBA00004141"/>
    </source>
</evidence>
<evidence type="ECO:0000313" key="29">
    <source>
        <dbReference type="Proteomes" id="UP000441208"/>
    </source>
</evidence>
<dbReference type="FunFam" id="2.40.30.10:FF:000059">
    <property type="entry name" value="dual oxidase isoform X1"/>
    <property type="match status" value="1"/>
</dbReference>
<dbReference type="InterPro" id="IPR002048">
    <property type="entry name" value="EF_hand_dom"/>
</dbReference>
<dbReference type="Proteomes" id="UP000441208">
    <property type="component" value="Unassembled WGS sequence"/>
</dbReference>
<reference evidence="24 25" key="1">
    <citation type="submission" date="2018-08" db="EMBL/GenBank/DDBJ databases">
        <title>Genomic investigation of the strawberry pathogen Phytophthora fragariae indicates pathogenicity is determined by transcriptional variation in three key races.</title>
        <authorList>
            <person name="Adams T.M."/>
            <person name="Armitage A.D."/>
            <person name="Sobczyk M.K."/>
            <person name="Bates H.J."/>
            <person name="Dunwell J.M."/>
            <person name="Nellist C.F."/>
            <person name="Harrison R.J."/>
        </authorList>
    </citation>
    <scope>NUCLEOTIDE SEQUENCE [LARGE SCALE GENOMIC DNA]</scope>
    <source>
        <strain evidence="22 26">A4</strain>
        <strain evidence="21 27">BC-1</strain>
        <strain evidence="20 31">BC-23</strain>
        <strain evidence="19 25">NOV-27</strain>
        <strain evidence="18 28">NOV-5</strain>
        <strain evidence="17 29">NOV-71</strain>
        <strain evidence="23 32">NOV-77</strain>
        <strain evidence="14 24">NOV-9</strain>
        <strain evidence="16 33">ONT-3</strain>
        <strain evidence="15 30">SCRP245</strain>
    </source>
</reference>
<feature type="transmembrane region" description="Helical" evidence="11">
    <location>
        <begin position="569"/>
        <end position="586"/>
    </location>
</feature>
<protein>
    <recommendedName>
        <fullName evidence="34">Ferric reductase</fullName>
    </recommendedName>
</protein>
<dbReference type="EMBL" id="QXGE01000647">
    <property type="protein sequence ID" value="KAE9306861.1"/>
    <property type="molecule type" value="Genomic_DNA"/>
</dbReference>
<dbReference type="InterPro" id="IPR039261">
    <property type="entry name" value="FNR_nucleotide-bd"/>
</dbReference>
<evidence type="ECO:0000313" key="15">
    <source>
        <dbReference type="EMBL" id="KAE9013985.1"/>
    </source>
</evidence>
<evidence type="ECO:0000313" key="23">
    <source>
        <dbReference type="EMBL" id="KAE9345714.1"/>
    </source>
</evidence>
<dbReference type="Proteomes" id="UP000433483">
    <property type="component" value="Unassembled WGS sequence"/>
</dbReference>
<dbReference type="GO" id="GO:0016175">
    <property type="term" value="F:superoxide-generating NAD(P)H oxidase activity"/>
    <property type="evidence" value="ECO:0007669"/>
    <property type="project" value="UniProtKB-ARBA"/>
</dbReference>
<organism evidence="14 24">
    <name type="scientific">Phytophthora fragariae</name>
    <dbReference type="NCBI Taxonomy" id="53985"/>
    <lineage>
        <taxon>Eukaryota</taxon>
        <taxon>Sar</taxon>
        <taxon>Stramenopiles</taxon>
        <taxon>Oomycota</taxon>
        <taxon>Peronosporomycetes</taxon>
        <taxon>Peronosporales</taxon>
        <taxon>Peronosporaceae</taxon>
        <taxon>Phytophthora</taxon>
    </lineage>
</organism>
<dbReference type="Gene3D" id="1.10.238.10">
    <property type="entry name" value="EF-hand"/>
    <property type="match status" value="1"/>
</dbReference>
<proteinExistence type="predicted"/>
<evidence type="ECO:0000313" key="18">
    <source>
        <dbReference type="EMBL" id="KAE9143260.1"/>
    </source>
</evidence>
<keyword evidence="2" id="KW-0285">Flavoprotein</keyword>
<dbReference type="Proteomes" id="UP000429523">
    <property type="component" value="Unassembled WGS sequence"/>
</dbReference>
<dbReference type="SUPFAM" id="SSF63380">
    <property type="entry name" value="Riboflavin synthase domain-like"/>
    <property type="match status" value="1"/>
</dbReference>
<dbReference type="EMBL" id="QXFX01000642">
    <property type="protein sequence ID" value="KAE9108604.1"/>
    <property type="molecule type" value="Genomic_DNA"/>
</dbReference>
<dbReference type="EMBL" id="QXGD01000049">
    <property type="protein sequence ID" value="KAE9256224.1"/>
    <property type="molecule type" value="Genomic_DNA"/>
</dbReference>
<dbReference type="EMBL" id="QXGF01000727">
    <property type="protein sequence ID" value="KAE8936344.1"/>
    <property type="molecule type" value="Genomic_DNA"/>
</dbReference>
<dbReference type="PROSITE" id="PS51384">
    <property type="entry name" value="FAD_FR"/>
    <property type="match status" value="1"/>
</dbReference>
<dbReference type="PROSITE" id="PS50222">
    <property type="entry name" value="EF_HAND_2"/>
    <property type="match status" value="1"/>
</dbReference>
<keyword evidence="9 11" id="KW-0472">Membrane</keyword>
<evidence type="ECO:0000313" key="20">
    <source>
        <dbReference type="EMBL" id="KAE9238114.1"/>
    </source>
</evidence>
<dbReference type="InterPro" id="IPR050369">
    <property type="entry name" value="RBOH/FRE"/>
</dbReference>
<dbReference type="PANTHER" id="PTHR11972:SF153">
    <property type="entry name" value="SUPEROXIDE-GENERATING NADPH OXIDASE HEAVY CHAIN SUBUNIT A"/>
    <property type="match status" value="1"/>
</dbReference>
<dbReference type="SFLD" id="SFLDS00052">
    <property type="entry name" value="Ferric_Reductase_Domain"/>
    <property type="match status" value="1"/>
</dbReference>